<evidence type="ECO:0000256" key="1">
    <source>
        <dbReference type="SAM" id="SignalP"/>
    </source>
</evidence>
<evidence type="ECO:0000313" key="2">
    <source>
        <dbReference type="EMBL" id="CAJ1407228.1"/>
    </source>
</evidence>
<dbReference type="Proteomes" id="UP001178507">
    <property type="component" value="Unassembled WGS sequence"/>
</dbReference>
<reference evidence="2" key="1">
    <citation type="submission" date="2023-08" db="EMBL/GenBank/DDBJ databases">
        <authorList>
            <person name="Chen Y."/>
            <person name="Shah S."/>
            <person name="Dougan E. K."/>
            <person name="Thang M."/>
            <person name="Chan C."/>
        </authorList>
    </citation>
    <scope>NUCLEOTIDE SEQUENCE</scope>
</reference>
<keyword evidence="1" id="KW-0732">Signal</keyword>
<evidence type="ECO:0000313" key="3">
    <source>
        <dbReference type="Proteomes" id="UP001178507"/>
    </source>
</evidence>
<feature type="chain" id="PRO_5041396179" evidence="1">
    <location>
        <begin position="18"/>
        <end position="189"/>
    </location>
</feature>
<keyword evidence="3" id="KW-1185">Reference proteome</keyword>
<accession>A0AA36NLE3</accession>
<proteinExistence type="predicted"/>
<protein>
    <submittedName>
        <fullName evidence="2">Uncharacterized protein</fullName>
    </submittedName>
</protein>
<dbReference type="SUPFAM" id="SSF50405">
    <property type="entry name" value="Actin-crosslinking proteins"/>
    <property type="match status" value="1"/>
</dbReference>
<feature type="signal peptide" evidence="1">
    <location>
        <begin position="1"/>
        <end position="17"/>
    </location>
</feature>
<comment type="caution">
    <text evidence="2">The sequence shown here is derived from an EMBL/GenBank/DDBJ whole genome shotgun (WGS) entry which is preliminary data.</text>
</comment>
<dbReference type="AlphaFoldDB" id="A0AA36NLE3"/>
<dbReference type="EMBL" id="CAUJNA010003663">
    <property type="protein sequence ID" value="CAJ1407228.1"/>
    <property type="molecule type" value="Genomic_DNA"/>
</dbReference>
<name>A0AA36NLE3_9DINO</name>
<sequence>MGVWAVWAAWALTCAGSAEVTQDVLAAKQWTTWGGPGGSMASAGPMSARPVVKPGDTVFLRAYNGNYLSVYDFKVTARASPKVGSAAFVVEKRSVGDIYHGDRIFLNSYGLRLEVNDDEVSALKSVMGPRQELTIERSGPRSQAIAAGDTIFLRAHTGNHIDVVGETVKARFPRQGMGYHAFVVEKQPR</sequence>
<dbReference type="InterPro" id="IPR008999">
    <property type="entry name" value="Actin-crosslinking"/>
</dbReference>
<gene>
    <name evidence="2" type="ORF">EVOR1521_LOCUS28989</name>
</gene>
<organism evidence="2 3">
    <name type="scientific">Effrenium voratum</name>
    <dbReference type="NCBI Taxonomy" id="2562239"/>
    <lineage>
        <taxon>Eukaryota</taxon>
        <taxon>Sar</taxon>
        <taxon>Alveolata</taxon>
        <taxon>Dinophyceae</taxon>
        <taxon>Suessiales</taxon>
        <taxon>Symbiodiniaceae</taxon>
        <taxon>Effrenium</taxon>
    </lineage>
</organism>